<dbReference type="Pfam" id="PF00664">
    <property type="entry name" value="ABC_membrane"/>
    <property type="match status" value="2"/>
</dbReference>
<feature type="transmembrane region" description="Helical" evidence="9">
    <location>
        <begin position="846"/>
        <end position="866"/>
    </location>
</feature>
<feature type="compositionally biased region" description="Basic and acidic residues" evidence="8">
    <location>
        <begin position="26"/>
        <end position="40"/>
    </location>
</feature>
<feature type="transmembrane region" description="Helical" evidence="9">
    <location>
        <begin position="105"/>
        <end position="128"/>
    </location>
</feature>
<keyword evidence="13" id="KW-1185">Reference proteome</keyword>
<sequence>MGELSAGSAQMQPETPLGTGSIEQDVVSKGKLGEDSKPESTKSNAAPKDDDKKQDQSASLSSYLVLPLMNIVFGNIVGNFNDYFIPGNDTPESEFRSSIDKNALYIVYLFITKFATTYVSMFCFRMAGLRVTAGLRLKYLESVFSQPISKLDQTSTGTVANTISASSNTIQSSVSDRLSTLFQSLALLVTAYVVAFRYSWALTLAASATLLWSVIVYGLTAPMTIKFQQETDKADEQHASIAGSVFGSIRTVLSLGAERRLSEKYFHWVEVSRNLAMRLPLVVAIQVGLIFFAMYANYALSFWFGLELYREGHIANINTVIIVFFSVLIVGTIMGGILMPVMHISKAISASGGFFEIIDSDRVQRDGLQEPQVSAHADIEFHNVAFAYPTRKEVQVLRGFSARFERGKNTALVGPSGSGKSTIVGLLERWYQLGEVEEPQKTGVDAPSASGGTEKTINVDNIENSERAQVDCGSITIDGHNINSLNLKWWRSQIGLVQQEPFLFNDTILNNVAHGLLGSKWENEPSEIKEQLVKDACKEAYADEFINRLPEGYSTVVGVDGIKLSGGQRQRLAIARSIVKRPSILILDEATSSIDVHSEKIVQTALDHVSQGLTTITIAHRLSTIRRAHHIIVLKNGIKIEEGTHEDLLSIPDGMYHNLVEAQHIEAGVTSELDDVDDTEVIEEAQVSEKTVSKSGQIEEEARKPRTKYAAIGRIISEQRTLWPYYVLILCATMCCGAAYALQSWLFAQLIQVFQFTGQKLKDAANFWALMFFILSLAMLVSYSIVGYVGTSMSTHMGSAYRKDYFKSMLSKPVSFYDTDGNASGSLMSRLSTDTKQVQDALSASGAFPMISIFNLIGCIAISFAFGWKLSLVSLLAALPVLFVAAFMRIRYEIKFEEMNSDVFARSSQFAVEAIGAFRTVTALTMEDYIVDRYSALLQQQIGRAFRKATYATLIFALSDSVELCAMALTLWYGGQLLASREYDPLAFFVIYTAVVQGGQAAGQAFSLAPMFAQATSAANRIFNLRPKPDQDGTAESEPLSTSGLGAQVELRQISFKYPTRDTPIFEDLNINIESGQFVAFVGPSGCGKSTTISLLERFYEPTTGSIYVNDKDVRSFDISSYRRALSLVSQEPTLFEGTIRENLLLGLEEQKEDEKLEQRIIQACKSAEIHDFIVSLPDGYSTHLGIQAQTALSGGQRQRLCIARALLRNPSLLLLDEATSSLDSHSEKLVQTAMDRLAAQRRMTIVAVAHRLATIQKADVIFVFSASEDGRGSRIMERGSHRDLLRRKGVYWQMCQAQALDQ</sequence>
<keyword evidence="4" id="KW-0067">ATP-binding</keyword>
<name>A0ABR3XGL8_9EURO</name>
<keyword evidence="2 9" id="KW-0812">Transmembrane</keyword>
<dbReference type="EMBL" id="JAVDPF010000018">
    <property type="protein sequence ID" value="KAL1875072.1"/>
    <property type="molecule type" value="Genomic_DNA"/>
</dbReference>
<evidence type="ECO:0000256" key="4">
    <source>
        <dbReference type="ARBA" id="ARBA00022840"/>
    </source>
</evidence>
<feature type="transmembrane region" description="Helical" evidence="9">
    <location>
        <begin position="951"/>
        <end position="973"/>
    </location>
</feature>
<accession>A0ABR3XGL8</accession>
<dbReference type="InterPro" id="IPR011527">
    <property type="entry name" value="ABC1_TM_dom"/>
</dbReference>
<gene>
    <name evidence="12" type="ORF">Plec18167_005740</name>
</gene>
<dbReference type="Gene3D" id="3.40.50.300">
    <property type="entry name" value="P-loop containing nucleotide triphosphate hydrolases"/>
    <property type="match status" value="2"/>
</dbReference>
<comment type="subcellular location">
    <subcellularLocation>
        <location evidence="1">Membrane</location>
        <topology evidence="1">Multi-pass membrane protein</topology>
    </subcellularLocation>
</comment>
<evidence type="ECO:0000256" key="2">
    <source>
        <dbReference type="ARBA" id="ARBA00022692"/>
    </source>
</evidence>
<keyword evidence="5 9" id="KW-1133">Transmembrane helix</keyword>
<dbReference type="InterPro" id="IPR039421">
    <property type="entry name" value="Type_1_exporter"/>
</dbReference>
<dbReference type="SUPFAM" id="SSF52540">
    <property type="entry name" value="P-loop containing nucleoside triphosphate hydrolases"/>
    <property type="match status" value="3"/>
</dbReference>
<dbReference type="PROSITE" id="PS50929">
    <property type="entry name" value="ABC_TM1F"/>
    <property type="match status" value="2"/>
</dbReference>
<feature type="transmembrane region" description="Helical" evidence="9">
    <location>
        <begin position="723"/>
        <end position="747"/>
    </location>
</feature>
<evidence type="ECO:0000313" key="12">
    <source>
        <dbReference type="EMBL" id="KAL1875072.1"/>
    </source>
</evidence>
<evidence type="ECO:0000259" key="10">
    <source>
        <dbReference type="PROSITE" id="PS50893"/>
    </source>
</evidence>
<feature type="transmembrane region" description="Helical" evidence="9">
    <location>
        <begin position="279"/>
        <end position="300"/>
    </location>
</feature>
<dbReference type="SUPFAM" id="SSF90123">
    <property type="entry name" value="ABC transporter transmembrane region"/>
    <property type="match status" value="2"/>
</dbReference>
<evidence type="ECO:0000313" key="13">
    <source>
        <dbReference type="Proteomes" id="UP001583193"/>
    </source>
</evidence>
<feature type="domain" description="ABC transmembrane type-1" evidence="11">
    <location>
        <begin position="727"/>
        <end position="1014"/>
    </location>
</feature>
<dbReference type="InterPro" id="IPR003439">
    <property type="entry name" value="ABC_transporter-like_ATP-bd"/>
</dbReference>
<dbReference type="CDD" id="cd18578">
    <property type="entry name" value="ABC_6TM_Pgp_ABCB1_D2_like"/>
    <property type="match status" value="1"/>
</dbReference>
<dbReference type="PANTHER" id="PTHR43394">
    <property type="entry name" value="ATP-DEPENDENT PERMEASE MDL1, MITOCHONDRIAL"/>
    <property type="match status" value="1"/>
</dbReference>
<evidence type="ECO:0000256" key="8">
    <source>
        <dbReference type="SAM" id="MobiDB-lite"/>
    </source>
</evidence>
<dbReference type="InterPro" id="IPR027417">
    <property type="entry name" value="P-loop_NTPase"/>
</dbReference>
<keyword evidence="3" id="KW-0547">Nucleotide-binding</keyword>
<dbReference type="InterPro" id="IPR003593">
    <property type="entry name" value="AAA+_ATPase"/>
</dbReference>
<feature type="domain" description="ABC transporter" evidence="10">
    <location>
        <begin position="379"/>
        <end position="661"/>
    </location>
</feature>
<comment type="caution">
    <text evidence="12">The sequence shown here is derived from an EMBL/GenBank/DDBJ whole genome shotgun (WGS) entry which is preliminary data.</text>
</comment>
<feature type="transmembrane region" description="Helical" evidence="9">
    <location>
        <begin position="201"/>
        <end position="219"/>
    </location>
</feature>
<proteinExistence type="predicted"/>
<evidence type="ECO:0000256" key="5">
    <source>
        <dbReference type="ARBA" id="ARBA00022989"/>
    </source>
</evidence>
<dbReference type="PANTHER" id="PTHR43394:SF1">
    <property type="entry name" value="ATP-BINDING CASSETTE SUB-FAMILY B MEMBER 10, MITOCHONDRIAL"/>
    <property type="match status" value="1"/>
</dbReference>
<evidence type="ECO:0000259" key="11">
    <source>
        <dbReference type="PROSITE" id="PS50929"/>
    </source>
</evidence>
<reference evidence="12 13" key="1">
    <citation type="journal article" date="2024" name="IMA Fungus">
        <title>IMA Genome - F19 : A genome assembly and annotation guide to empower mycologists, including annotated draft genome sequences of Ceratocystis pirilliformis, Diaporthe australafricana, Fusarium ophioides, Paecilomyces lecythidis, and Sporothrix stenoceras.</title>
        <authorList>
            <person name="Aylward J."/>
            <person name="Wilson A.M."/>
            <person name="Visagie C.M."/>
            <person name="Spraker J."/>
            <person name="Barnes I."/>
            <person name="Buitendag C."/>
            <person name="Ceriani C."/>
            <person name="Del Mar Angel L."/>
            <person name="du Plessis D."/>
            <person name="Fuchs T."/>
            <person name="Gasser K."/>
            <person name="Kramer D."/>
            <person name="Li W."/>
            <person name="Munsamy K."/>
            <person name="Piso A."/>
            <person name="Price J.L."/>
            <person name="Sonnekus B."/>
            <person name="Thomas C."/>
            <person name="van der Nest A."/>
            <person name="van Dijk A."/>
            <person name="van Heerden A."/>
            <person name="van Vuuren N."/>
            <person name="Yilmaz N."/>
            <person name="Duong T.A."/>
            <person name="van der Merwe N.A."/>
            <person name="Wingfield M.J."/>
            <person name="Wingfield B.D."/>
        </authorList>
    </citation>
    <scope>NUCLEOTIDE SEQUENCE [LARGE SCALE GENOMIC DNA]</scope>
    <source>
        <strain evidence="12 13">CMW 18167</strain>
    </source>
</reference>
<dbReference type="InterPro" id="IPR036640">
    <property type="entry name" value="ABC1_TM_sf"/>
</dbReference>
<feature type="transmembrane region" description="Helical" evidence="9">
    <location>
        <begin position="767"/>
        <end position="789"/>
    </location>
</feature>
<dbReference type="Proteomes" id="UP001583193">
    <property type="component" value="Unassembled WGS sequence"/>
</dbReference>
<dbReference type="InterPro" id="IPR017871">
    <property type="entry name" value="ABC_transporter-like_CS"/>
</dbReference>
<protein>
    <recommendedName>
        <fullName evidence="7">ABC multidrug transporter MDR2</fullName>
    </recommendedName>
</protein>
<feature type="transmembrane region" description="Helical" evidence="9">
    <location>
        <begin position="178"/>
        <end position="195"/>
    </location>
</feature>
<evidence type="ECO:0000256" key="3">
    <source>
        <dbReference type="ARBA" id="ARBA00022741"/>
    </source>
</evidence>
<organism evidence="12 13">
    <name type="scientific">Paecilomyces lecythidis</name>
    <dbReference type="NCBI Taxonomy" id="3004212"/>
    <lineage>
        <taxon>Eukaryota</taxon>
        <taxon>Fungi</taxon>
        <taxon>Dikarya</taxon>
        <taxon>Ascomycota</taxon>
        <taxon>Pezizomycotina</taxon>
        <taxon>Eurotiomycetes</taxon>
        <taxon>Eurotiomycetidae</taxon>
        <taxon>Eurotiales</taxon>
        <taxon>Thermoascaceae</taxon>
        <taxon>Paecilomyces</taxon>
    </lineage>
</organism>
<evidence type="ECO:0000256" key="7">
    <source>
        <dbReference type="ARBA" id="ARBA00049740"/>
    </source>
</evidence>
<dbReference type="CDD" id="cd18577">
    <property type="entry name" value="ABC_6TM_Pgp_ABCB1_D1_like"/>
    <property type="match status" value="1"/>
</dbReference>
<dbReference type="Gene3D" id="1.20.1560.10">
    <property type="entry name" value="ABC transporter type 1, transmembrane domain"/>
    <property type="match status" value="1"/>
</dbReference>
<dbReference type="PROSITE" id="PS00211">
    <property type="entry name" value="ABC_TRANSPORTER_1"/>
    <property type="match status" value="2"/>
</dbReference>
<feature type="region of interest" description="Disordered" evidence="8">
    <location>
        <begin position="1"/>
        <end position="55"/>
    </location>
</feature>
<feature type="domain" description="ABC transporter" evidence="10">
    <location>
        <begin position="1049"/>
        <end position="1298"/>
    </location>
</feature>
<feature type="transmembrane region" description="Helical" evidence="9">
    <location>
        <begin position="63"/>
        <end position="85"/>
    </location>
</feature>
<feature type="transmembrane region" description="Helical" evidence="9">
    <location>
        <begin position="872"/>
        <end position="890"/>
    </location>
</feature>
<evidence type="ECO:0000256" key="6">
    <source>
        <dbReference type="ARBA" id="ARBA00023136"/>
    </source>
</evidence>
<evidence type="ECO:0000256" key="1">
    <source>
        <dbReference type="ARBA" id="ARBA00004141"/>
    </source>
</evidence>
<evidence type="ECO:0000256" key="9">
    <source>
        <dbReference type="SAM" id="Phobius"/>
    </source>
</evidence>
<feature type="domain" description="ABC transmembrane type-1" evidence="11">
    <location>
        <begin position="68"/>
        <end position="346"/>
    </location>
</feature>
<dbReference type="SMART" id="SM00382">
    <property type="entry name" value="AAA"/>
    <property type="match status" value="2"/>
</dbReference>
<keyword evidence="6 9" id="KW-0472">Membrane</keyword>
<feature type="transmembrane region" description="Helical" evidence="9">
    <location>
        <begin position="320"/>
        <end position="341"/>
    </location>
</feature>
<dbReference type="PROSITE" id="PS50893">
    <property type="entry name" value="ABC_TRANSPORTER_2"/>
    <property type="match status" value="2"/>
</dbReference>
<dbReference type="Pfam" id="PF00005">
    <property type="entry name" value="ABC_tran"/>
    <property type="match status" value="2"/>
</dbReference>